<dbReference type="Gene3D" id="1.25.40.10">
    <property type="entry name" value="Tetratricopeptide repeat domain"/>
    <property type="match status" value="1"/>
</dbReference>
<dbReference type="InterPro" id="IPR011990">
    <property type="entry name" value="TPR-like_helical_dom_sf"/>
</dbReference>
<dbReference type="SUPFAM" id="SSF48452">
    <property type="entry name" value="TPR-like"/>
    <property type="match status" value="1"/>
</dbReference>
<keyword evidence="2" id="KW-0472">Membrane</keyword>
<accession>A0A926F6X4</accession>
<proteinExistence type="predicted"/>
<keyword evidence="2" id="KW-0812">Transmembrane</keyword>
<gene>
    <name evidence="3" type="ORF">H8744_07865</name>
</gene>
<organism evidence="3 4">
    <name type="scientific">Jilunia laotingensis</name>
    <dbReference type="NCBI Taxonomy" id="2763675"/>
    <lineage>
        <taxon>Bacteria</taxon>
        <taxon>Pseudomonadati</taxon>
        <taxon>Bacteroidota</taxon>
        <taxon>Bacteroidia</taxon>
        <taxon>Bacteroidales</taxon>
        <taxon>Bacteroidaceae</taxon>
        <taxon>Jilunia</taxon>
    </lineage>
</organism>
<dbReference type="Proteomes" id="UP000651085">
    <property type="component" value="Unassembled WGS sequence"/>
</dbReference>
<evidence type="ECO:0000313" key="3">
    <source>
        <dbReference type="EMBL" id="MBC8593167.1"/>
    </source>
</evidence>
<dbReference type="GO" id="GO:0003677">
    <property type="term" value="F:DNA binding"/>
    <property type="evidence" value="ECO:0007669"/>
    <property type="project" value="InterPro"/>
</dbReference>
<protein>
    <submittedName>
        <fullName evidence="3">Tetratricopeptide repeat protein</fullName>
    </submittedName>
</protein>
<dbReference type="InterPro" id="IPR016032">
    <property type="entry name" value="Sig_transdc_resp-reg_C-effctor"/>
</dbReference>
<comment type="caution">
    <text evidence="3">The sequence shown here is derived from an EMBL/GenBank/DDBJ whole genome shotgun (WGS) entry which is preliminary data.</text>
</comment>
<evidence type="ECO:0000256" key="1">
    <source>
        <dbReference type="SAM" id="Coils"/>
    </source>
</evidence>
<dbReference type="SUPFAM" id="SSF46894">
    <property type="entry name" value="C-terminal effector domain of the bipartite response regulators"/>
    <property type="match status" value="1"/>
</dbReference>
<name>A0A926F6X4_9BACT</name>
<feature type="transmembrane region" description="Helical" evidence="2">
    <location>
        <begin position="470"/>
        <end position="492"/>
    </location>
</feature>
<evidence type="ECO:0000256" key="2">
    <source>
        <dbReference type="SAM" id="Phobius"/>
    </source>
</evidence>
<evidence type="ECO:0000313" key="4">
    <source>
        <dbReference type="Proteomes" id="UP000651085"/>
    </source>
</evidence>
<dbReference type="RefSeq" id="WP_262434317.1">
    <property type="nucleotide sequence ID" value="NZ_JACRTF010000001.1"/>
</dbReference>
<keyword evidence="4" id="KW-1185">Reference proteome</keyword>
<dbReference type="EMBL" id="JACRTF010000001">
    <property type="protein sequence ID" value="MBC8593167.1"/>
    <property type="molecule type" value="Genomic_DNA"/>
</dbReference>
<dbReference type="AlphaFoldDB" id="A0A926F6X4"/>
<dbReference type="GO" id="GO:0006355">
    <property type="term" value="P:regulation of DNA-templated transcription"/>
    <property type="evidence" value="ECO:0007669"/>
    <property type="project" value="InterPro"/>
</dbReference>
<keyword evidence="2" id="KW-1133">Transmembrane helix</keyword>
<keyword evidence="1" id="KW-0175">Coiled coil</keyword>
<feature type="coiled-coil region" evidence="1">
    <location>
        <begin position="501"/>
        <end position="549"/>
    </location>
</feature>
<sequence>MSKCTVVWVYIFLTVYICMACHSGTGKDSNKCRQPEEEFKALKTEISEKKYPEAMAAIKQFISRLPADDMANDSLQHYCRIYIDAFFNITDATKTYAKGIEYIDSLHEQPFLRTYCHQQLTVTKAHLFQLLGDKQNAVSTAEKYLALPPETDNGLRIQNLEMASCVYYYCSDQIGKAISLLEQAAILHQQGAEFKNMGRVFSRLSSYYRQQGQYEKAVSMNQEAISSFDDSQSPINVMVAYGEQADIYAELGLYEQALSHNAQAVRYSLQMDSLGLGDVFRNRAAIFKQMENRDSLFYYLQLAKSISALQGKFKGIFISNIELLNAYTDYPDSIAKALQLAEEVCRDTAGIPLWAKSQLKLYNGKAFIADGKLAEGVRLVKAAAEDFEKSGWKENEIIAHTLLMDAYRKQGMNEQFAYYYEKTKPVLDSLASMDVKRAVIGNNIRYETERKEQENNLLTAKVELQQQASFYQISLIVLLLLLLVSSIAYMLIRHKASRLLVEKKEREIEIQKKEMELNQHEIERLINRQQELNLRNEQLSQEIEKALADNNLEPIRTLTAQSIISREDEEQFKHSFAVLHPNYIPVLREKFPQLTRSEELLSMLISMNHTSAEIALFIGINPQSVNIARSRLRKKLNLQKGESLEEHFKALL</sequence>
<reference evidence="3" key="1">
    <citation type="submission" date="2020-08" db="EMBL/GenBank/DDBJ databases">
        <title>Genome public.</title>
        <authorList>
            <person name="Liu C."/>
            <person name="Sun Q."/>
        </authorList>
    </citation>
    <scope>NUCLEOTIDE SEQUENCE</scope>
    <source>
        <strain evidence="3">N12</strain>
    </source>
</reference>